<evidence type="ECO:0000256" key="11">
    <source>
        <dbReference type="ARBA" id="ARBA00048684"/>
    </source>
</evidence>
<dbReference type="AlphaFoldDB" id="A0A5K7X9E6"/>
<comment type="similarity">
    <text evidence="4 12">Belongs to the MCH family.</text>
</comment>
<evidence type="ECO:0000256" key="12">
    <source>
        <dbReference type="HAMAP-Rule" id="MF_00486"/>
    </source>
</evidence>
<evidence type="ECO:0000256" key="2">
    <source>
        <dbReference type="ARBA" id="ARBA00004496"/>
    </source>
</evidence>
<dbReference type="InterPro" id="IPR003209">
    <property type="entry name" value="METHMP_CycHdrlase"/>
</dbReference>
<keyword evidence="7 12" id="KW-0963">Cytoplasm</keyword>
<dbReference type="Gene3D" id="3.30.1030.10">
    <property type="entry name" value="Methenyltetrahydromethanopterin Cyclohydrolase, Chain A, domain 2"/>
    <property type="match status" value="1"/>
</dbReference>
<evidence type="ECO:0000256" key="4">
    <source>
        <dbReference type="ARBA" id="ARBA00006902"/>
    </source>
</evidence>
<protein>
    <recommendedName>
        <fullName evidence="6 12">Methenyltetrahydromethanopterin cyclohydrolase</fullName>
        <ecNumber evidence="5 12">3.5.4.27</ecNumber>
    </recommendedName>
    <alternativeName>
        <fullName evidence="10 12">Methenyl-H4MPT cyclohydrolase</fullName>
    </alternativeName>
</protein>
<evidence type="ECO:0000256" key="6">
    <source>
        <dbReference type="ARBA" id="ARBA00020597"/>
    </source>
</evidence>
<sequence length="313" mass="33343">MNLNHRAASLCRTLADDAELLRVELHLQDSGAMVVDCGVKATGGLDAGLLLARLCLADLATVSLTPGTNGLGPVAQVQTDHPLLACMASQYAGWEVKGEKFFAMGSGPMRAAAAREPLFEDLKYHEAASHCVGVLESGKLPNDEVCRDVAAKCGVEPSALTLLVAPTRSMAGTLQVVARSVETALHKLHELKFDLHRVVSGWGSAPLPPPAKDDMAAIGRTNDAILYGGHAVLYVRGDDESLREIGARTPSSASKDYGRPFAEIFASYNHDFYQIDPHLFSPAVVTLVNLDTGNSFRFGKFDDAVVAKSFGIV</sequence>
<evidence type="ECO:0000313" key="14">
    <source>
        <dbReference type="Proteomes" id="UP000326837"/>
    </source>
</evidence>
<keyword evidence="14" id="KW-1185">Reference proteome</keyword>
<evidence type="ECO:0000256" key="3">
    <source>
        <dbReference type="ARBA" id="ARBA00005087"/>
    </source>
</evidence>
<comment type="catalytic activity">
    <reaction evidence="11 12">
        <text>5,10-methenyl-5,6,7,8-tetrahydromethanopterin + H2O = N(5)-formyl-5,6,7,8-tetrahydromethanopterin + H(+)</text>
        <dbReference type="Rhea" id="RHEA:19053"/>
        <dbReference type="ChEBI" id="CHEBI:15377"/>
        <dbReference type="ChEBI" id="CHEBI:15378"/>
        <dbReference type="ChEBI" id="CHEBI:58018"/>
        <dbReference type="ChEBI" id="CHEBI:58337"/>
        <dbReference type="EC" id="3.5.4.27"/>
    </reaction>
</comment>
<comment type="pathway">
    <text evidence="3 12">One-carbon metabolism; formaldehyde degradation; formate from formaldehyde (H(4)MPT route): step 3/5.</text>
</comment>
<evidence type="ECO:0000256" key="9">
    <source>
        <dbReference type="ARBA" id="ARBA00022801"/>
    </source>
</evidence>
<dbReference type="GO" id="GO:0046294">
    <property type="term" value="P:formaldehyde catabolic process"/>
    <property type="evidence" value="ECO:0007669"/>
    <property type="project" value="UniProtKB-UniRule"/>
</dbReference>
<dbReference type="Pfam" id="PF02289">
    <property type="entry name" value="MCH"/>
    <property type="match status" value="1"/>
</dbReference>
<evidence type="ECO:0000256" key="5">
    <source>
        <dbReference type="ARBA" id="ARBA00012765"/>
    </source>
</evidence>
<dbReference type="KEGG" id="lpav:PLANPX_1003"/>
<dbReference type="NCBIfam" id="TIGR03120">
    <property type="entry name" value="one_C_mch"/>
    <property type="match status" value="1"/>
</dbReference>
<keyword evidence="9 12" id="KW-0378">Hydrolase</keyword>
<dbReference type="GO" id="GO:0005737">
    <property type="term" value="C:cytoplasm"/>
    <property type="evidence" value="ECO:0007669"/>
    <property type="project" value="UniProtKB-SubCell"/>
</dbReference>
<dbReference type="EMBL" id="AP021861">
    <property type="protein sequence ID" value="BBO31391.1"/>
    <property type="molecule type" value="Genomic_DNA"/>
</dbReference>
<dbReference type="HAMAP" id="MF_00486">
    <property type="entry name" value="McH"/>
    <property type="match status" value="1"/>
</dbReference>
<dbReference type="GO" id="GO:0018759">
    <property type="term" value="F:methenyltetrahydromethanopterin cyclohydrolase activity"/>
    <property type="evidence" value="ECO:0007669"/>
    <property type="project" value="UniProtKB-UniRule"/>
</dbReference>
<reference evidence="14" key="1">
    <citation type="submission" date="2019-10" db="EMBL/GenBank/DDBJ databases">
        <title>Lacipirellula parvula gen. nov., sp. nov., representing a lineage of planctomycetes widespread in freshwater anoxic habitats, and description of the family Lacipirellulaceae.</title>
        <authorList>
            <person name="Dedysh S.N."/>
            <person name="Kulichevskaya I.S."/>
            <person name="Beletsky A.V."/>
            <person name="Rakitin A.L."/>
            <person name="Mardanov A.V."/>
            <person name="Ivanova A.A."/>
            <person name="Saltykova V.X."/>
            <person name="Rijpstra W.I.C."/>
            <person name="Sinninghe Damste J.S."/>
            <person name="Ravin N.V."/>
        </authorList>
    </citation>
    <scope>NUCLEOTIDE SEQUENCE [LARGE SCALE GENOMIC DNA]</scope>
    <source>
        <strain evidence="14">PX69</strain>
    </source>
</reference>
<comment type="subcellular location">
    <subcellularLocation>
        <location evidence="2 12">Cytoplasm</location>
    </subcellularLocation>
</comment>
<proteinExistence type="inferred from homology"/>
<evidence type="ECO:0000256" key="8">
    <source>
        <dbReference type="ARBA" id="ARBA00022563"/>
    </source>
</evidence>
<dbReference type="CDD" id="cd00545">
    <property type="entry name" value="MCH"/>
    <property type="match status" value="1"/>
</dbReference>
<organism evidence="13 14">
    <name type="scientific">Lacipirellula parvula</name>
    <dbReference type="NCBI Taxonomy" id="2650471"/>
    <lineage>
        <taxon>Bacteria</taxon>
        <taxon>Pseudomonadati</taxon>
        <taxon>Planctomycetota</taxon>
        <taxon>Planctomycetia</taxon>
        <taxon>Pirellulales</taxon>
        <taxon>Lacipirellulaceae</taxon>
        <taxon>Lacipirellula</taxon>
    </lineage>
</organism>
<evidence type="ECO:0000313" key="13">
    <source>
        <dbReference type="EMBL" id="BBO31391.1"/>
    </source>
</evidence>
<evidence type="ECO:0000256" key="1">
    <source>
        <dbReference type="ARBA" id="ARBA00004058"/>
    </source>
</evidence>
<dbReference type="Proteomes" id="UP000326837">
    <property type="component" value="Chromosome"/>
</dbReference>
<keyword evidence="8 12" id="KW-0554">One-carbon metabolism</keyword>
<dbReference type="GO" id="GO:0006730">
    <property type="term" value="P:one-carbon metabolic process"/>
    <property type="evidence" value="ECO:0007669"/>
    <property type="project" value="UniProtKB-UniRule"/>
</dbReference>
<dbReference type="EC" id="3.5.4.27" evidence="5 12"/>
<evidence type="ECO:0000256" key="10">
    <source>
        <dbReference type="ARBA" id="ARBA00030468"/>
    </source>
</evidence>
<dbReference type="RefSeq" id="WP_152097546.1">
    <property type="nucleotide sequence ID" value="NZ_AP021861.1"/>
</dbReference>
<gene>
    <name evidence="12" type="primary">mch</name>
    <name evidence="13" type="ORF">PLANPX_1003</name>
</gene>
<accession>A0A5K7X9E6</accession>
<dbReference type="SUPFAM" id="SSF56199">
    <property type="entry name" value="Methenyltetrahydromethanopterin cyclohydrolase"/>
    <property type="match status" value="1"/>
</dbReference>
<name>A0A5K7X9E6_9BACT</name>
<dbReference type="Gene3D" id="3.10.340.11">
    <property type="entry name" value="Methenyltetrahydromethanopterin Cyclohydrolase, Chain A, domain 1"/>
    <property type="match status" value="1"/>
</dbReference>
<evidence type="ECO:0000256" key="7">
    <source>
        <dbReference type="ARBA" id="ARBA00022490"/>
    </source>
</evidence>
<comment type="function">
    <text evidence="1 12">Catalyzes the hydrolysis of methenyl-H(4)MPT(+) to 5-formyl-H(4)MPT.</text>
</comment>
<dbReference type="UniPathway" id="UPA00562">
    <property type="reaction ID" value="UER00703"/>
</dbReference>